<reference evidence="1 2" key="1">
    <citation type="submission" date="2022-04" db="EMBL/GenBank/DDBJ databases">
        <title>Halobacillus sp. isolated from saltern.</title>
        <authorList>
            <person name="Won M."/>
            <person name="Lee C.-M."/>
            <person name="Woen H.-Y."/>
            <person name="Kwon S.-W."/>
        </authorList>
    </citation>
    <scope>NUCLEOTIDE SEQUENCE [LARGE SCALE GENOMIC DNA]</scope>
    <source>
        <strain evidence="1 2">SSBR10-3</strain>
    </source>
</reference>
<gene>
    <name evidence="1" type="ORF">MUN89_16545</name>
</gene>
<proteinExistence type="predicted"/>
<name>A0ABY4EGA5_9BACI</name>
<dbReference type="EMBL" id="CP095073">
    <property type="protein sequence ID" value="UOQ43510.1"/>
    <property type="molecule type" value="Genomic_DNA"/>
</dbReference>
<keyword evidence="2" id="KW-1185">Reference proteome</keyword>
<protein>
    <submittedName>
        <fullName evidence="1">YhaI family protein</fullName>
    </submittedName>
</protein>
<dbReference type="RefSeq" id="WP_244708869.1">
    <property type="nucleotide sequence ID" value="NZ_CP095073.1"/>
</dbReference>
<dbReference type="Pfam" id="PF08963">
    <property type="entry name" value="DUF1878"/>
    <property type="match status" value="1"/>
</dbReference>
<evidence type="ECO:0000313" key="1">
    <source>
        <dbReference type="EMBL" id="UOQ43510.1"/>
    </source>
</evidence>
<sequence length="110" mass="12732">MERKISCETCQFHVQLLLKTGELKGYSFTKMIIEQNLDRQEYEDTLLLLDELNAIYEEDKELGLVDHSGLLLHFAGMLNYKLSVTPALIALYEERIYPELAAKLLQLSRP</sequence>
<accession>A0ABY4EGA5</accession>
<dbReference type="InterPro" id="IPR015058">
    <property type="entry name" value="DUF1878"/>
</dbReference>
<dbReference type="InterPro" id="IPR035945">
    <property type="entry name" value="YhaI-like_sf"/>
</dbReference>
<evidence type="ECO:0000313" key="2">
    <source>
        <dbReference type="Proteomes" id="UP000831787"/>
    </source>
</evidence>
<dbReference type="Gene3D" id="1.10.3750.10">
    <property type="entry name" value="YhaI-like"/>
    <property type="match status" value="1"/>
</dbReference>
<organism evidence="1 2">
    <name type="scientific">Halobacillus salinarum</name>
    <dbReference type="NCBI Taxonomy" id="2932257"/>
    <lineage>
        <taxon>Bacteria</taxon>
        <taxon>Bacillati</taxon>
        <taxon>Bacillota</taxon>
        <taxon>Bacilli</taxon>
        <taxon>Bacillales</taxon>
        <taxon>Bacillaceae</taxon>
        <taxon>Halobacillus</taxon>
    </lineage>
</organism>
<dbReference type="SUPFAM" id="SSF109915">
    <property type="entry name" value="Hypothetical protein YhaI"/>
    <property type="match status" value="1"/>
</dbReference>
<dbReference type="Proteomes" id="UP000831787">
    <property type="component" value="Chromosome"/>
</dbReference>